<dbReference type="PANTHER" id="PTHR47018">
    <property type="entry name" value="CXC DOMAIN-CONTAINING PROTEIN-RELATED"/>
    <property type="match status" value="1"/>
</dbReference>
<keyword evidence="2" id="KW-1185">Reference proteome</keyword>
<dbReference type="Proteomes" id="UP001627154">
    <property type="component" value="Unassembled WGS sequence"/>
</dbReference>
<dbReference type="PANTHER" id="PTHR47018:SF3">
    <property type="entry name" value="MYCBP-ASSOCIATED PROTEIN"/>
    <property type="match status" value="1"/>
</dbReference>
<proteinExistence type="predicted"/>
<dbReference type="AlphaFoldDB" id="A0ABD2X9A2"/>
<accession>A0ABD2X9A2</accession>
<comment type="caution">
    <text evidence="1">The sequence shown here is derived from an EMBL/GenBank/DDBJ whole genome shotgun (WGS) entry which is preliminary data.</text>
</comment>
<dbReference type="EMBL" id="JBJJXI010000046">
    <property type="protein sequence ID" value="KAL3401337.1"/>
    <property type="molecule type" value="Genomic_DNA"/>
</dbReference>
<evidence type="ECO:0000313" key="1">
    <source>
        <dbReference type="EMBL" id="KAL3401337.1"/>
    </source>
</evidence>
<sequence length="253" mass="29158">MLNRLGLSISYDRILRIRAQLASYSVQSSLQAAPIPSHFDRSGFVTAAFDNFDFNEATISGKNSTHDTVIVLFQNETEHVLKKPNVSESKINPRIRSFNSLLDCHKLIEYNNSKDEITLPSDFFLQINKELLSVESYENSLKIEDFLWFLLRMNIAIDFKDITTNPCYQLTPSWSAFNSLIHLDCRILQKVGYCPVIPHAITDKSTVNTCLRFFLNILKQLNQKHFVAFCDEGVYKLARKLQFECDEFDSIIL</sequence>
<name>A0ABD2X9A2_9HYME</name>
<evidence type="ECO:0000313" key="2">
    <source>
        <dbReference type="Proteomes" id="UP001627154"/>
    </source>
</evidence>
<reference evidence="1 2" key="1">
    <citation type="journal article" date="2024" name="bioRxiv">
        <title>A reference genome for Trichogramma kaykai: A tiny desert-dwelling parasitoid wasp with competing sex-ratio distorters.</title>
        <authorList>
            <person name="Culotta J."/>
            <person name="Lindsey A.R."/>
        </authorList>
    </citation>
    <scope>NUCLEOTIDE SEQUENCE [LARGE SCALE GENOMIC DNA]</scope>
    <source>
        <strain evidence="1 2">KSX58</strain>
    </source>
</reference>
<gene>
    <name evidence="1" type="ORF">TKK_005473</name>
</gene>
<protein>
    <submittedName>
        <fullName evidence="1">Uncharacterized protein</fullName>
    </submittedName>
</protein>
<organism evidence="1 2">
    <name type="scientific">Trichogramma kaykai</name>
    <dbReference type="NCBI Taxonomy" id="54128"/>
    <lineage>
        <taxon>Eukaryota</taxon>
        <taxon>Metazoa</taxon>
        <taxon>Ecdysozoa</taxon>
        <taxon>Arthropoda</taxon>
        <taxon>Hexapoda</taxon>
        <taxon>Insecta</taxon>
        <taxon>Pterygota</taxon>
        <taxon>Neoptera</taxon>
        <taxon>Endopterygota</taxon>
        <taxon>Hymenoptera</taxon>
        <taxon>Apocrita</taxon>
        <taxon>Proctotrupomorpha</taxon>
        <taxon>Chalcidoidea</taxon>
        <taxon>Trichogrammatidae</taxon>
        <taxon>Trichogramma</taxon>
    </lineage>
</organism>